<dbReference type="Proteomes" id="UP001462502">
    <property type="component" value="Unassembled WGS sequence"/>
</dbReference>
<evidence type="ECO:0000313" key="2">
    <source>
        <dbReference type="Proteomes" id="UP001462502"/>
    </source>
</evidence>
<keyword evidence="2" id="KW-1185">Reference proteome</keyword>
<reference evidence="1 2" key="1">
    <citation type="submission" date="2024-05" db="EMBL/GenBank/DDBJ databases">
        <authorList>
            <person name="De Oliveira J.P."/>
            <person name="Noriler S.A."/>
            <person name="De Oliveira A.G."/>
            <person name="Sipoli D.S."/>
        </authorList>
    </citation>
    <scope>NUCLEOTIDE SEQUENCE [LARGE SCALE GENOMIC DNA]</scope>
    <source>
        <strain evidence="1 2">LABIM192</strain>
    </source>
</reference>
<protein>
    <submittedName>
        <fullName evidence="1">Uncharacterized protein</fullName>
    </submittedName>
</protein>
<sequence length="42" mass="4518">MTMDGEAWRSAWMRLLEDGIAGLAGTKGDLVWGGHRGTEGLD</sequence>
<name>A0ABV0IVY4_9NEIS</name>
<evidence type="ECO:0000313" key="1">
    <source>
        <dbReference type="EMBL" id="MEO9385441.1"/>
    </source>
</evidence>
<comment type="caution">
    <text evidence="1">The sequence shown here is derived from an EMBL/GenBank/DDBJ whole genome shotgun (WGS) entry which is preliminary data.</text>
</comment>
<dbReference type="RefSeq" id="WP_347936050.1">
    <property type="nucleotide sequence ID" value="NZ_CP158160.1"/>
</dbReference>
<dbReference type="EMBL" id="JBDXMI010000001">
    <property type="protein sequence ID" value="MEO9385441.1"/>
    <property type="molecule type" value="Genomic_DNA"/>
</dbReference>
<accession>A0ABV0IVY4</accession>
<gene>
    <name evidence="1" type="ORF">ABI908_15190</name>
</gene>
<proteinExistence type="predicted"/>
<organism evidence="1 2">
    <name type="scientific">Chromobacterium phragmitis</name>
    <dbReference type="NCBI Taxonomy" id="2202141"/>
    <lineage>
        <taxon>Bacteria</taxon>
        <taxon>Pseudomonadati</taxon>
        <taxon>Pseudomonadota</taxon>
        <taxon>Betaproteobacteria</taxon>
        <taxon>Neisseriales</taxon>
        <taxon>Chromobacteriaceae</taxon>
        <taxon>Chromobacterium</taxon>
    </lineage>
</organism>